<dbReference type="InterPro" id="IPR038834">
    <property type="entry name" value="CCDC175"/>
</dbReference>
<dbReference type="KEGG" id="csem:103384258"/>
<dbReference type="OrthoDB" id="10031759at2759"/>
<reference evidence="3" key="3">
    <citation type="submission" date="2025-09" db="UniProtKB">
        <authorList>
            <consortium name="Ensembl"/>
        </authorList>
    </citation>
    <scope>IDENTIFICATION</scope>
</reference>
<dbReference type="PANTHER" id="PTHR35347">
    <property type="entry name" value="COILED-COIL DOMAIN-CONTAINING PROTEIN 175"/>
    <property type="match status" value="1"/>
</dbReference>
<keyword evidence="4" id="KW-1185">Reference proteome</keyword>
<keyword evidence="1" id="KW-0175">Coiled coil</keyword>
<evidence type="ECO:0000256" key="1">
    <source>
        <dbReference type="SAM" id="Coils"/>
    </source>
</evidence>
<evidence type="ECO:0000256" key="2">
    <source>
        <dbReference type="SAM" id="MobiDB-lite"/>
    </source>
</evidence>
<dbReference type="CTD" id="729665"/>
<protein>
    <submittedName>
        <fullName evidence="3">Golgin subfamily A member 6-like protein 2</fullName>
    </submittedName>
</protein>
<proteinExistence type="predicted"/>
<dbReference type="AlphaFoldDB" id="A0A3P8W840"/>
<dbReference type="Proteomes" id="UP000265120">
    <property type="component" value="Chromosome 9"/>
</dbReference>
<accession>A0A3P8W840</accession>
<dbReference type="PANTHER" id="PTHR35347:SF1">
    <property type="entry name" value="COILED-COIL DOMAIN-CONTAINING PROTEIN 175"/>
    <property type="match status" value="1"/>
</dbReference>
<feature type="coiled-coil region" evidence="1">
    <location>
        <begin position="95"/>
        <end position="132"/>
    </location>
</feature>
<dbReference type="Ensembl" id="ENSCSET00000022962.1">
    <property type="protein sequence ID" value="ENSCSEP00000022672.1"/>
    <property type="gene ID" value="ENSCSEG00000014445.1"/>
</dbReference>
<dbReference type="FunCoup" id="A0A3P8W840">
    <property type="interactions" value="7"/>
</dbReference>
<evidence type="ECO:0000313" key="4">
    <source>
        <dbReference type="Proteomes" id="UP000265120"/>
    </source>
</evidence>
<reference evidence="3" key="2">
    <citation type="submission" date="2025-08" db="UniProtKB">
        <authorList>
            <consortium name="Ensembl"/>
        </authorList>
    </citation>
    <scope>IDENTIFICATION</scope>
</reference>
<reference evidence="3 4" key="1">
    <citation type="journal article" date="2014" name="Nat. Genet.">
        <title>Whole-genome sequence of a flatfish provides insights into ZW sex chromosome evolution and adaptation to a benthic lifestyle.</title>
        <authorList>
            <person name="Chen S."/>
            <person name="Zhang G."/>
            <person name="Shao C."/>
            <person name="Huang Q."/>
            <person name="Liu G."/>
            <person name="Zhang P."/>
            <person name="Song W."/>
            <person name="An N."/>
            <person name="Chalopin D."/>
            <person name="Volff J.N."/>
            <person name="Hong Y."/>
            <person name="Li Q."/>
            <person name="Sha Z."/>
            <person name="Zhou H."/>
            <person name="Xie M."/>
            <person name="Yu Q."/>
            <person name="Liu Y."/>
            <person name="Xiang H."/>
            <person name="Wang N."/>
            <person name="Wu K."/>
            <person name="Yang C."/>
            <person name="Zhou Q."/>
            <person name="Liao X."/>
            <person name="Yang L."/>
            <person name="Hu Q."/>
            <person name="Zhang J."/>
            <person name="Meng L."/>
            <person name="Jin L."/>
            <person name="Tian Y."/>
            <person name="Lian J."/>
            <person name="Yang J."/>
            <person name="Miao G."/>
            <person name="Liu S."/>
            <person name="Liang Z."/>
            <person name="Yan F."/>
            <person name="Li Y."/>
            <person name="Sun B."/>
            <person name="Zhang H."/>
            <person name="Zhang J."/>
            <person name="Zhu Y."/>
            <person name="Du M."/>
            <person name="Zhao Y."/>
            <person name="Schartl M."/>
            <person name="Tang Q."/>
            <person name="Wang J."/>
        </authorList>
    </citation>
    <scope>NUCLEOTIDE SEQUENCE</scope>
</reference>
<feature type="coiled-coil region" evidence="1">
    <location>
        <begin position="34"/>
        <end position="61"/>
    </location>
</feature>
<organism evidence="3 4">
    <name type="scientific">Cynoglossus semilaevis</name>
    <name type="common">Tongue sole</name>
    <dbReference type="NCBI Taxonomy" id="244447"/>
    <lineage>
        <taxon>Eukaryota</taxon>
        <taxon>Metazoa</taxon>
        <taxon>Chordata</taxon>
        <taxon>Craniata</taxon>
        <taxon>Vertebrata</taxon>
        <taxon>Euteleostomi</taxon>
        <taxon>Actinopterygii</taxon>
        <taxon>Neopterygii</taxon>
        <taxon>Teleostei</taxon>
        <taxon>Neoteleostei</taxon>
        <taxon>Acanthomorphata</taxon>
        <taxon>Carangaria</taxon>
        <taxon>Pleuronectiformes</taxon>
        <taxon>Pleuronectoidei</taxon>
        <taxon>Cynoglossidae</taxon>
        <taxon>Cynoglossinae</taxon>
        <taxon>Cynoglossus</taxon>
    </lineage>
</organism>
<name>A0A3P8W840_CYNSE</name>
<dbReference type="STRING" id="244447.ENSCSEP00000022672"/>
<feature type="region of interest" description="Disordered" evidence="2">
    <location>
        <begin position="217"/>
        <end position="242"/>
    </location>
</feature>
<evidence type="ECO:0000313" key="3">
    <source>
        <dbReference type="Ensembl" id="ENSCSEP00000022672.1"/>
    </source>
</evidence>
<feature type="compositionally biased region" description="Basic residues" evidence="2">
    <location>
        <begin position="220"/>
        <end position="230"/>
    </location>
</feature>
<dbReference type="GeneID" id="103384258"/>
<dbReference type="RefSeq" id="XP_008315935.1">
    <property type="nucleotide sequence ID" value="XM_008317713.3"/>
</dbReference>
<dbReference type="OMA" id="ISANEHE"/>
<sequence>MASCLVTDFPAVVVAVEHLKELEKQLKDEALPFALEASLHLAEMTNAITKLENERHTSRELLEVESIENSKLRHQINNVRECMSREIMADVAAARASNEEEKEQLLNDLNTALKLQKECEDEQEALSKQTRDLYPLRDQVRAEYQEMIAALNDRISQKYDLQTQLGQKQEQVERLKACISANEHEKTVVHQVLALEKGAFSVRKHDLTKELHDRSEKIKQQKHLNRRSRRKLESVTKKKREAQHRLEELTADMTRLEGNLQRLTTSRCGFEEQLQETNQKHRDLKRQRETLKEEWHQLGEGFTLAIQHLREKVSSAEGHIEIRQTSRSVSQDQLACVSDKYQSQHYEENKVKTEHIQASQQLEHSQGRLEERIALVVKYSKEIVEMDKQLRELLEADMINQHVFKKNQEELSSNICTEEKNICHFEEERSKLWRHLEKARLEQEEHMRKVTSDIISTRRRHEELLQEEATLLQVQPMSADVDLLLSHRAQCEAEFKDKELKSHQDIEQCVAEMEKVSRSTVELLREVTDKEGVLKDVEVQWKEEQRRQQRAEQLTSELKLRKAELVLGIQELKEKNGPLLQPKEDMKVELQNLRAHHMDLLENQALELRAVEMTICDCQLKLEQVYQENSRLHLCITHMTEDVRRARMDQDRYWQQVQLYHEDNKSVIEGLQEDWAEDLRVTEQSQRRDAALLDSFNALWSPLETRRQQLGHVDALLHRQMMDFSRRLGGKTMGLQESDLREPPASHYCQLSALV</sequence>
<dbReference type="InParanoid" id="A0A3P8W840"/>
<dbReference type="GeneTree" id="ENSGT00940000167646"/>